<comment type="caution">
    <text evidence="3">The sequence shown here is derived from an EMBL/GenBank/DDBJ whole genome shotgun (WGS) entry which is preliminary data.</text>
</comment>
<keyword evidence="4" id="KW-1185">Reference proteome</keyword>
<dbReference type="Pfam" id="PF01041">
    <property type="entry name" value="DegT_DnrJ_EryC1"/>
    <property type="match status" value="1"/>
</dbReference>
<dbReference type="InterPro" id="IPR015421">
    <property type="entry name" value="PyrdxlP-dep_Trfase_major"/>
</dbReference>
<evidence type="ECO:0000256" key="2">
    <source>
        <dbReference type="RuleBase" id="RU004508"/>
    </source>
</evidence>
<name>A0ABS4UV88_9ACTN</name>
<dbReference type="SUPFAM" id="SSF53383">
    <property type="entry name" value="PLP-dependent transferases"/>
    <property type="match status" value="1"/>
</dbReference>
<proteinExistence type="inferred from homology"/>
<dbReference type="Gene3D" id="3.90.1150.10">
    <property type="entry name" value="Aspartate Aminotransferase, domain 1"/>
    <property type="match status" value="1"/>
</dbReference>
<protein>
    <submittedName>
        <fullName evidence="3">dTDP-4-amino-4,6-dideoxygalactose transaminase</fullName>
    </submittedName>
</protein>
<evidence type="ECO:0000256" key="1">
    <source>
        <dbReference type="ARBA" id="ARBA00001933"/>
    </source>
</evidence>
<comment type="similarity">
    <text evidence="2">Belongs to the DegT/DnrJ/EryC1 family.</text>
</comment>
<evidence type="ECO:0000313" key="4">
    <source>
        <dbReference type="Proteomes" id="UP000755585"/>
    </source>
</evidence>
<dbReference type="PANTHER" id="PTHR30244:SF34">
    <property type="entry name" value="DTDP-4-AMINO-4,6-DIDEOXYGALACTOSE TRANSAMINASE"/>
    <property type="match status" value="1"/>
</dbReference>
<gene>
    <name evidence="3" type="ORF">JOF29_006662</name>
</gene>
<dbReference type="Gene3D" id="3.40.640.10">
    <property type="entry name" value="Type I PLP-dependent aspartate aminotransferase-like (Major domain)"/>
    <property type="match status" value="1"/>
</dbReference>
<dbReference type="Proteomes" id="UP000755585">
    <property type="component" value="Unassembled WGS sequence"/>
</dbReference>
<dbReference type="CDD" id="cd00616">
    <property type="entry name" value="AHBA_syn"/>
    <property type="match status" value="1"/>
</dbReference>
<accession>A0ABS4UV88</accession>
<dbReference type="PANTHER" id="PTHR30244">
    <property type="entry name" value="TRANSAMINASE"/>
    <property type="match status" value="1"/>
</dbReference>
<dbReference type="PIRSF" id="PIRSF000390">
    <property type="entry name" value="PLP_StrS"/>
    <property type="match status" value="1"/>
</dbReference>
<dbReference type="EMBL" id="JAGINT010000002">
    <property type="protein sequence ID" value="MBP2355552.1"/>
    <property type="molecule type" value="Genomic_DNA"/>
</dbReference>
<dbReference type="RefSeq" id="WP_209698204.1">
    <property type="nucleotide sequence ID" value="NZ_BAAAVU010000017.1"/>
</dbReference>
<evidence type="ECO:0000313" key="3">
    <source>
        <dbReference type="EMBL" id="MBP2355552.1"/>
    </source>
</evidence>
<keyword evidence="2" id="KW-0663">Pyridoxal phosphate</keyword>
<dbReference type="InterPro" id="IPR015422">
    <property type="entry name" value="PyrdxlP-dep_Trfase_small"/>
</dbReference>
<dbReference type="InterPro" id="IPR015424">
    <property type="entry name" value="PyrdxlP-dep_Trfase"/>
</dbReference>
<reference evidence="3 4" key="1">
    <citation type="submission" date="2021-03" db="EMBL/GenBank/DDBJ databases">
        <title>Sequencing the genomes of 1000 actinobacteria strains.</title>
        <authorList>
            <person name="Klenk H.-P."/>
        </authorList>
    </citation>
    <scope>NUCLEOTIDE SEQUENCE [LARGE SCALE GENOMIC DNA]</scope>
    <source>
        <strain evidence="3 4">DSM 18824</strain>
    </source>
</reference>
<comment type="cofactor">
    <cofactor evidence="1">
        <name>pyridoxal 5'-phosphate</name>
        <dbReference type="ChEBI" id="CHEBI:597326"/>
    </cofactor>
</comment>
<dbReference type="InterPro" id="IPR000653">
    <property type="entry name" value="DegT/StrS_aminotransferase"/>
</dbReference>
<sequence>MTTRITAVPRVVTMPAPAGEIAVPFADCHITADAQAAALRVLQSGWVTTGREAVAFEAEFATAVGATHAVAVSSCTQGIELALRSLGLPPGSLVLSSTMTFCGAVHAIVHAGLQPVLVDVDPATGMPTPATVRTAAQAYGRPAAMVVVHWAGDVADVPALAEAAGVPLDRVVVDAAHALGTYAGVVPVGSGCGATCFSFYATKNLPLGEGGMITTDDDARADWLRRARLHGMTADAWRRYLPGGSWRYNVADAGLKANMTDVQAAMGRAQLAHFPAWQRRRAQIAARYDEQLAGLPGVRLPHRPAPGDGTHAWHLYPVRLRLNGGGDRDKVIAALSERAIGTSVHFVPVHRLAYFSQAALIPSTGLTGADALFDQLLSLPMYPRLTDAQVDAVCRAVTGIAHRGISGKGTE</sequence>
<organism evidence="3 4">
    <name type="scientific">Kribbella aluminosa</name>
    <dbReference type="NCBI Taxonomy" id="416017"/>
    <lineage>
        <taxon>Bacteria</taxon>
        <taxon>Bacillati</taxon>
        <taxon>Actinomycetota</taxon>
        <taxon>Actinomycetes</taxon>
        <taxon>Propionibacteriales</taxon>
        <taxon>Kribbellaceae</taxon>
        <taxon>Kribbella</taxon>
    </lineage>
</organism>